<dbReference type="InterPro" id="IPR037229">
    <property type="entry name" value="Ribosomal_bL35_sf"/>
</dbReference>
<gene>
    <name evidence="5" type="primary">rpmI</name>
    <name evidence="7" type="ORF">AUJ66_01345</name>
</gene>
<keyword evidence="2 5" id="KW-0689">Ribosomal protein</keyword>
<evidence type="ECO:0000256" key="1">
    <source>
        <dbReference type="ARBA" id="ARBA00006598"/>
    </source>
</evidence>
<reference evidence="7 8" key="1">
    <citation type="journal article" date="2016" name="Environ. Microbiol.">
        <title>Genomic resolution of a cold subsurface aquifer community provides metabolic insights for novel microbes adapted to high CO concentrations.</title>
        <authorList>
            <person name="Probst A.J."/>
            <person name="Castelle C.J."/>
            <person name="Singh A."/>
            <person name="Brown C.T."/>
            <person name="Anantharaman K."/>
            <person name="Sharon I."/>
            <person name="Hug L.A."/>
            <person name="Burstein D."/>
            <person name="Emerson J.B."/>
            <person name="Thomas B.C."/>
            <person name="Banfield J.F."/>
        </authorList>
    </citation>
    <scope>NUCLEOTIDE SEQUENCE [LARGE SCALE GENOMIC DNA]</scope>
    <source>
        <strain evidence="7">CG1_02_38_46</strain>
    </source>
</reference>
<dbReference type="AlphaFoldDB" id="A0A1J4SFI4"/>
<dbReference type="GO" id="GO:0022625">
    <property type="term" value="C:cytosolic large ribosomal subunit"/>
    <property type="evidence" value="ECO:0007669"/>
    <property type="project" value="TreeGrafter"/>
</dbReference>
<protein>
    <recommendedName>
        <fullName evidence="4 5">Large ribosomal subunit protein bL35</fullName>
    </recommendedName>
</protein>
<evidence type="ECO:0000256" key="5">
    <source>
        <dbReference type="HAMAP-Rule" id="MF_00514"/>
    </source>
</evidence>
<dbReference type="InterPro" id="IPR001706">
    <property type="entry name" value="Ribosomal_bL35"/>
</dbReference>
<comment type="similarity">
    <text evidence="1 5 6">Belongs to the bacterial ribosomal protein bL35 family.</text>
</comment>
<dbReference type="Gene3D" id="4.10.410.60">
    <property type="match status" value="1"/>
</dbReference>
<comment type="caution">
    <text evidence="7">The sequence shown here is derived from an EMBL/GenBank/DDBJ whole genome shotgun (WGS) entry which is preliminary data.</text>
</comment>
<evidence type="ECO:0000256" key="3">
    <source>
        <dbReference type="ARBA" id="ARBA00023274"/>
    </source>
</evidence>
<dbReference type="PANTHER" id="PTHR33343">
    <property type="entry name" value="54S RIBOSOMAL PROTEIN BL35M"/>
    <property type="match status" value="1"/>
</dbReference>
<dbReference type="PROSITE" id="PS00936">
    <property type="entry name" value="RIBOSOMAL_L35"/>
    <property type="match status" value="1"/>
</dbReference>
<organism evidence="7 8">
    <name type="scientific">Candidatus Desantisbacteria bacterium CG1_02_38_46</name>
    <dbReference type="NCBI Taxonomy" id="1817893"/>
    <lineage>
        <taxon>Bacteria</taxon>
        <taxon>Candidatus Desantisiibacteriota</taxon>
    </lineage>
</organism>
<dbReference type="NCBIfam" id="TIGR00001">
    <property type="entry name" value="rpmI_bact"/>
    <property type="match status" value="1"/>
</dbReference>
<dbReference type="PANTHER" id="PTHR33343:SF1">
    <property type="entry name" value="LARGE RIBOSOMAL SUBUNIT PROTEIN BL35M"/>
    <property type="match status" value="1"/>
</dbReference>
<evidence type="ECO:0000313" key="7">
    <source>
        <dbReference type="EMBL" id="OIN98227.1"/>
    </source>
</evidence>
<dbReference type="GO" id="GO:0003735">
    <property type="term" value="F:structural constituent of ribosome"/>
    <property type="evidence" value="ECO:0007669"/>
    <property type="project" value="InterPro"/>
</dbReference>
<dbReference type="PRINTS" id="PR00064">
    <property type="entry name" value="RIBOSOMALL35"/>
</dbReference>
<dbReference type="Pfam" id="PF01632">
    <property type="entry name" value="Ribosomal_L35p"/>
    <property type="match status" value="1"/>
</dbReference>
<dbReference type="SUPFAM" id="SSF143034">
    <property type="entry name" value="L35p-like"/>
    <property type="match status" value="1"/>
</dbReference>
<evidence type="ECO:0000256" key="4">
    <source>
        <dbReference type="ARBA" id="ARBA00071664"/>
    </source>
</evidence>
<dbReference type="HAMAP" id="MF_00514">
    <property type="entry name" value="Ribosomal_bL35"/>
    <property type="match status" value="1"/>
</dbReference>
<dbReference type="FunFam" id="4.10.410.60:FF:000001">
    <property type="entry name" value="50S ribosomal protein L35"/>
    <property type="match status" value="1"/>
</dbReference>
<dbReference type="STRING" id="1817893.AUJ66_01345"/>
<evidence type="ECO:0000256" key="2">
    <source>
        <dbReference type="ARBA" id="ARBA00022980"/>
    </source>
</evidence>
<name>A0A1J4SFI4_9BACT</name>
<evidence type="ECO:0000256" key="6">
    <source>
        <dbReference type="RuleBase" id="RU000568"/>
    </source>
</evidence>
<dbReference type="EMBL" id="MNUO01000019">
    <property type="protein sequence ID" value="OIN98227.1"/>
    <property type="molecule type" value="Genomic_DNA"/>
</dbReference>
<evidence type="ECO:0000313" key="8">
    <source>
        <dbReference type="Proteomes" id="UP000182278"/>
    </source>
</evidence>
<accession>A0A1J4SFI4</accession>
<dbReference type="Proteomes" id="UP000182278">
    <property type="component" value="Unassembled WGS sequence"/>
</dbReference>
<sequence>MPKIKTKKSAAKRFKRTGTGKIKRYRAFASHLLSKKSRKRKRFLKKAVLVGRSDFSRIKPLIPYKTIGG</sequence>
<proteinExistence type="inferred from homology"/>
<dbReference type="InterPro" id="IPR021137">
    <property type="entry name" value="Ribosomal_bL35-like"/>
</dbReference>
<dbReference type="InterPro" id="IPR018265">
    <property type="entry name" value="Ribosomal_bL35_CS"/>
</dbReference>
<dbReference type="GO" id="GO:0006412">
    <property type="term" value="P:translation"/>
    <property type="evidence" value="ECO:0007669"/>
    <property type="project" value="UniProtKB-UniRule"/>
</dbReference>
<keyword evidence="3 5" id="KW-0687">Ribonucleoprotein</keyword>